<gene>
    <name evidence="1" type="ORF">SAMN02799620_04466</name>
</gene>
<accession>A0A1G4WS78</accession>
<evidence type="ECO:0000313" key="2">
    <source>
        <dbReference type="Proteomes" id="UP000199707"/>
    </source>
</evidence>
<dbReference type="RefSeq" id="WP_090361272.1">
    <property type="nucleotide sequence ID" value="NZ_FMUB01000009.1"/>
</dbReference>
<name>A0A1G4WS78_9MYCO</name>
<protein>
    <submittedName>
        <fullName evidence="1">Uncharacterized protein</fullName>
    </submittedName>
</protein>
<sequence length="97" mass="10754">MTETTTEQKSPGTQPAELFDEVRESARTGQHAAAEALRKFSHTLDEAIPEAVQPLRTKIIDAAIDLADTLAAAQYQFNRKLIRSADRALTRSDDDQK</sequence>
<evidence type="ECO:0000313" key="1">
    <source>
        <dbReference type="EMBL" id="SCX27930.1"/>
    </source>
</evidence>
<dbReference type="Proteomes" id="UP000199707">
    <property type="component" value="Unassembled WGS sequence"/>
</dbReference>
<reference evidence="2" key="1">
    <citation type="submission" date="2016-10" db="EMBL/GenBank/DDBJ databases">
        <authorList>
            <person name="Varghese N."/>
            <person name="Submissions S."/>
        </authorList>
    </citation>
    <scope>NUCLEOTIDE SEQUENCE [LARGE SCALE GENOMIC DNA]</scope>
    <source>
        <strain evidence="2">UNC267MFSha1.1M11</strain>
    </source>
</reference>
<dbReference type="STRING" id="1502745.SAMN02799620_04466"/>
<dbReference type="AlphaFoldDB" id="A0A1G4WS78"/>
<dbReference type="EMBL" id="FMUB01000009">
    <property type="protein sequence ID" value="SCX27930.1"/>
    <property type="molecule type" value="Genomic_DNA"/>
</dbReference>
<organism evidence="1 2">
    <name type="scientific">Mycolicibacterium fluoranthenivorans</name>
    <dbReference type="NCBI Taxonomy" id="258505"/>
    <lineage>
        <taxon>Bacteria</taxon>
        <taxon>Bacillati</taxon>
        <taxon>Actinomycetota</taxon>
        <taxon>Actinomycetes</taxon>
        <taxon>Mycobacteriales</taxon>
        <taxon>Mycobacteriaceae</taxon>
        <taxon>Mycolicibacterium</taxon>
    </lineage>
</organism>
<proteinExistence type="predicted"/>